<accession>A0ACC3NI11</accession>
<gene>
    <name evidence="1" type="ORF">LTR37_005753</name>
</gene>
<evidence type="ECO:0000313" key="2">
    <source>
        <dbReference type="Proteomes" id="UP001281147"/>
    </source>
</evidence>
<protein>
    <submittedName>
        <fullName evidence="1">Uncharacterized protein</fullName>
    </submittedName>
</protein>
<sequence length="553" mass="60106">MRLPRQKGPSAHGHEDRLVKPAETFGWAAAFCFYGVTGSCWPYALIVATAAIPLAGPTGTIVAYLAVGGALSLNALSLAELSSMAPRPSGQYGWISLFAPKKVERQASFTVGWLQIIGWNVGTASICVLAAQMIEAMIYLQNPMVFWHRGLTGLLTVVVAGLAYCINVYAYPILAGLEIAMVFLFFFGFIAFFILAWTMGPLAARHEVWMNFQNPNLWPSNGVATMVATQNMAIALISADSTVHMAREIKDPKRTLPQIMTAGYFINLVMGVAILLSYIAHMGDLEEASNNPSGWLHIGILLNITGSTSGTIVANVVLLILLVACATNAMATSSRQTWTFACNAGMPFARFFSYLWERPNWEGGIPKRVLGLSFGTCTVLAALFMGSVQAFNIIGSVFAIAVLSSYILGIGSVCYRRFFYPETIRDLNAPWSLGRFGLPINLASIGFNSFLAIMVRIAYLAQCPSLDLTSSKLCFPLVPNPSLAYMNWASVVLVAVMAFAILYWLLRGRHTYRSPAQMGDTGGDGPQGMSGDTEMSSQLVHVDKQSDDIRYRV</sequence>
<organism evidence="1 2">
    <name type="scientific">Vermiconidia calcicola</name>
    <dbReference type="NCBI Taxonomy" id="1690605"/>
    <lineage>
        <taxon>Eukaryota</taxon>
        <taxon>Fungi</taxon>
        <taxon>Dikarya</taxon>
        <taxon>Ascomycota</taxon>
        <taxon>Pezizomycotina</taxon>
        <taxon>Dothideomycetes</taxon>
        <taxon>Dothideomycetidae</taxon>
        <taxon>Mycosphaerellales</taxon>
        <taxon>Extremaceae</taxon>
        <taxon>Vermiconidia</taxon>
    </lineage>
</organism>
<proteinExistence type="predicted"/>
<comment type="caution">
    <text evidence="1">The sequence shown here is derived from an EMBL/GenBank/DDBJ whole genome shotgun (WGS) entry which is preliminary data.</text>
</comment>
<dbReference type="EMBL" id="JAUTXU010000037">
    <property type="protein sequence ID" value="KAK3717364.1"/>
    <property type="molecule type" value="Genomic_DNA"/>
</dbReference>
<keyword evidence="2" id="KW-1185">Reference proteome</keyword>
<name>A0ACC3NI11_9PEZI</name>
<dbReference type="Proteomes" id="UP001281147">
    <property type="component" value="Unassembled WGS sequence"/>
</dbReference>
<evidence type="ECO:0000313" key="1">
    <source>
        <dbReference type="EMBL" id="KAK3717364.1"/>
    </source>
</evidence>
<reference evidence="1" key="1">
    <citation type="submission" date="2023-07" db="EMBL/GenBank/DDBJ databases">
        <title>Black Yeasts Isolated from many extreme environments.</title>
        <authorList>
            <person name="Coleine C."/>
            <person name="Stajich J.E."/>
            <person name="Selbmann L."/>
        </authorList>
    </citation>
    <scope>NUCLEOTIDE SEQUENCE</scope>
    <source>
        <strain evidence="1">CCFEE 5714</strain>
    </source>
</reference>